<accession>A0A1H0JWR3</accession>
<keyword evidence="2" id="KW-1185">Reference proteome</keyword>
<dbReference type="AlphaFoldDB" id="A0A1H0JWR3"/>
<gene>
    <name evidence="1" type="ORF">SAMN05421507_102669</name>
</gene>
<sequence length="296" mass="31264">MSWDLTKTPLVCWAFLVLDGSDGRGVSGLLVLLGRQSVLDTACAVAAGVIAAEGVVRGGVGVFWLRRRLGEDVVSADPVLIFGYPPRGQVLIEQAQLLDPDRCLGGRDRRGGVGARLNRPGIGEEVRGRVRVLGAVDRGRREHVLDADGRGWRGWLQVGIRVYGRVAGLRWQDVGPSGVVGDLGAGVAGVGLVGCRRGHGGVARVAQLQRGLGEPPDVVGGAVRALDEQCEQLLELADLPRHPVGFAQGVELAAAQGVIVPETLRPRRDQLRDAEPAALPEPADRVHVVSFSADLA</sequence>
<evidence type="ECO:0000313" key="2">
    <source>
        <dbReference type="Proteomes" id="UP000199691"/>
    </source>
</evidence>
<name>A0A1H0JWR3_9PSEU</name>
<organism evidence="1 2">
    <name type="scientific">Lentzea jiangxiensis</name>
    <dbReference type="NCBI Taxonomy" id="641025"/>
    <lineage>
        <taxon>Bacteria</taxon>
        <taxon>Bacillati</taxon>
        <taxon>Actinomycetota</taxon>
        <taxon>Actinomycetes</taxon>
        <taxon>Pseudonocardiales</taxon>
        <taxon>Pseudonocardiaceae</taxon>
        <taxon>Lentzea</taxon>
    </lineage>
</organism>
<protein>
    <submittedName>
        <fullName evidence="1">Uncharacterized protein</fullName>
    </submittedName>
</protein>
<dbReference type="RefSeq" id="WP_090096624.1">
    <property type="nucleotide sequence ID" value="NZ_FNIX01000002.1"/>
</dbReference>
<dbReference type="EMBL" id="FNIX01000002">
    <property type="protein sequence ID" value="SDO48087.1"/>
    <property type="molecule type" value="Genomic_DNA"/>
</dbReference>
<proteinExistence type="predicted"/>
<reference evidence="2" key="1">
    <citation type="submission" date="2016-10" db="EMBL/GenBank/DDBJ databases">
        <authorList>
            <person name="Varghese N."/>
            <person name="Submissions S."/>
        </authorList>
    </citation>
    <scope>NUCLEOTIDE SEQUENCE [LARGE SCALE GENOMIC DNA]</scope>
    <source>
        <strain evidence="2">CGMCC 4.6609</strain>
    </source>
</reference>
<evidence type="ECO:0000313" key="1">
    <source>
        <dbReference type="EMBL" id="SDO48087.1"/>
    </source>
</evidence>
<dbReference type="Proteomes" id="UP000199691">
    <property type="component" value="Unassembled WGS sequence"/>
</dbReference>